<name>D2VBD8_NAEGR</name>
<sequence>MKNKPQQQRGLGLDAYNSDNEEGESSSSSNAPSEDYKSKKKGVANKRSQEEIKNKIVTLTKKRKQDVGSSEQNCTISKIDDSFDSFKTYIYLPCKFLDDSTSLIEMLLRDVLYRDPYNLLLFSPCTTDPFFVGHHVSLSKTFNVKKNLASEFRLSLGEVMRVNTRLPIKIAFKSISMYLGSNVAAKSDITPTYAIYLAFDLTDEYEERIVSSLSKAFCTKGDYFDNGMHALIDEESLWFSKLHVSFACRLFKDRESQVEYYKECLTNISKIDYQDNSDYPTSFKICSINTAVQHMVGSDLSQSKENRISVTDARKKILSTTQVETIEIVMGSKTFSVDIPHLEEPQMIKETWQITLSINRSESDSDSDG</sequence>
<keyword evidence="3" id="KW-1185">Reference proteome</keyword>
<dbReference type="GeneID" id="8859005"/>
<reference evidence="2 3" key="1">
    <citation type="journal article" date="2010" name="Cell">
        <title>The genome of Naegleria gruberi illuminates early eukaryotic versatility.</title>
        <authorList>
            <person name="Fritz-Laylin L.K."/>
            <person name="Prochnik S.E."/>
            <person name="Ginger M.L."/>
            <person name="Dacks J.B."/>
            <person name="Carpenter M.L."/>
            <person name="Field M.C."/>
            <person name="Kuo A."/>
            <person name="Paredez A."/>
            <person name="Chapman J."/>
            <person name="Pham J."/>
            <person name="Shu S."/>
            <person name="Neupane R."/>
            <person name="Cipriano M."/>
            <person name="Mancuso J."/>
            <person name="Tu H."/>
            <person name="Salamov A."/>
            <person name="Lindquist E."/>
            <person name="Shapiro H."/>
            <person name="Lucas S."/>
            <person name="Grigoriev I.V."/>
            <person name="Cande W.Z."/>
            <person name="Fulton C."/>
            <person name="Rokhsar D.S."/>
            <person name="Dawson S.C."/>
        </authorList>
    </citation>
    <scope>NUCLEOTIDE SEQUENCE [LARGE SCALE GENOMIC DNA]</scope>
    <source>
        <strain evidence="2 3">NEG-M</strain>
    </source>
</reference>
<gene>
    <name evidence="2" type="ORF">NAEGRDRAFT_48170</name>
</gene>
<evidence type="ECO:0000313" key="2">
    <source>
        <dbReference type="EMBL" id="EFC45777.1"/>
    </source>
</evidence>
<dbReference type="EMBL" id="GG738861">
    <property type="protein sequence ID" value="EFC45777.1"/>
    <property type="molecule type" value="Genomic_DNA"/>
</dbReference>
<dbReference type="RefSeq" id="XP_002678521.1">
    <property type="nucleotide sequence ID" value="XM_002678475.1"/>
</dbReference>
<accession>D2VBD8</accession>
<proteinExistence type="predicted"/>
<dbReference type="KEGG" id="ngr:NAEGRDRAFT_48170"/>
<dbReference type="OMA" id="KHISFAC"/>
<dbReference type="InParanoid" id="D2VBD8"/>
<dbReference type="OrthoDB" id="10314948at2759"/>
<protein>
    <submittedName>
        <fullName evidence="2">Predicted protein</fullName>
    </submittedName>
</protein>
<evidence type="ECO:0000313" key="3">
    <source>
        <dbReference type="Proteomes" id="UP000006671"/>
    </source>
</evidence>
<dbReference type="AlphaFoldDB" id="D2VBD8"/>
<dbReference type="Proteomes" id="UP000006671">
    <property type="component" value="Unassembled WGS sequence"/>
</dbReference>
<dbReference type="VEuPathDB" id="AmoebaDB:NAEGRDRAFT_48170"/>
<feature type="region of interest" description="Disordered" evidence="1">
    <location>
        <begin position="1"/>
        <end position="49"/>
    </location>
</feature>
<evidence type="ECO:0000256" key="1">
    <source>
        <dbReference type="SAM" id="MobiDB-lite"/>
    </source>
</evidence>
<organism evidence="3">
    <name type="scientific">Naegleria gruberi</name>
    <name type="common">Amoeba</name>
    <dbReference type="NCBI Taxonomy" id="5762"/>
    <lineage>
        <taxon>Eukaryota</taxon>
        <taxon>Discoba</taxon>
        <taxon>Heterolobosea</taxon>
        <taxon>Tetramitia</taxon>
        <taxon>Eutetramitia</taxon>
        <taxon>Vahlkampfiidae</taxon>
        <taxon>Naegleria</taxon>
    </lineage>
</organism>